<keyword evidence="3" id="KW-0963">Cytoplasm</keyword>
<dbReference type="PANTHER" id="PTHR47892">
    <property type="entry name" value="UNIVERSAL STRESS PROTEIN E"/>
    <property type="match status" value="1"/>
</dbReference>
<evidence type="ECO:0000259" key="5">
    <source>
        <dbReference type="Pfam" id="PF00582"/>
    </source>
</evidence>
<comment type="caution">
    <text evidence="6">The sequence shown here is derived from an EMBL/GenBank/DDBJ whole genome shotgun (WGS) entry which is preliminary data.</text>
</comment>
<dbReference type="Pfam" id="PF00582">
    <property type="entry name" value="Usp"/>
    <property type="match status" value="2"/>
</dbReference>
<comment type="function">
    <text evidence="4">Required for resistance to DNA-damaging agents.</text>
</comment>
<feature type="domain" description="UspA" evidence="5">
    <location>
        <begin position="153"/>
        <end position="295"/>
    </location>
</feature>
<dbReference type="Proteomes" id="UP000004263">
    <property type="component" value="Unassembled WGS sequence"/>
</dbReference>
<comment type="similarity">
    <text evidence="2">Belongs to the universal stress protein A family.</text>
</comment>
<dbReference type="PANTHER" id="PTHR47892:SF1">
    <property type="entry name" value="UNIVERSAL STRESS PROTEIN E"/>
    <property type="match status" value="1"/>
</dbReference>
<evidence type="ECO:0000256" key="3">
    <source>
        <dbReference type="ARBA" id="ARBA00022490"/>
    </source>
</evidence>
<keyword evidence="7" id="KW-1185">Reference proteome</keyword>
<comment type="subcellular location">
    <subcellularLocation>
        <location evidence="1">Cytoplasm</location>
    </subcellularLocation>
</comment>
<evidence type="ECO:0000313" key="6">
    <source>
        <dbReference type="EMBL" id="EAT13559.1"/>
    </source>
</evidence>
<gene>
    <name evidence="6" type="ORF">RED65_09214</name>
</gene>
<dbReference type="SUPFAM" id="SSF52402">
    <property type="entry name" value="Adenine nucleotide alpha hydrolases-like"/>
    <property type="match status" value="2"/>
</dbReference>
<proteinExistence type="inferred from homology"/>
<dbReference type="GO" id="GO:0005737">
    <property type="term" value="C:cytoplasm"/>
    <property type="evidence" value="ECO:0007669"/>
    <property type="project" value="UniProtKB-SubCell"/>
</dbReference>
<dbReference type="InterPro" id="IPR006016">
    <property type="entry name" value="UspA"/>
</dbReference>
<feature type="domain" description="UspA" evidence="5">
    <location>
        <begin position="4"/>
        <end position="145"/>
    </location>
</feature>
<evidence type="ECO:0000256" key="2">
    <source>
        <dbReference type="ARBA" id="ARBA00008791"/>
    </source>
</evidence>
<sequence length="307" mass="34826">MLAIKNVLLLLDQELDNQIAIQRALQLCKEQDAKLHVTSYVYNHACEEGSLNDLDMRHKLKEMLLERSHSWAKTVLKDAYAPKDIPLSICWCNHAYQAVIENSKQTSFDLVIKAAARHHSIVDRVMQHQDWNLLKHCPAPVLLVKNKHAWESRNIIAAVDATSMDDAHKQINEHIFEFSELLNKDNLYKVHLVNSYPIMSMALASLPDTPIPEDLQQYVLEQHEEASRELAEKYNIANDLIHIREGEAEEVIIQLTQETDADVVLIGLLAEADFQSVILGSTLEHVLDNTSSDVLGIKPQDGVAEDY</sequence>
<accession>Q1N6N3</accession>
<dbReference type="HOGENOM" id="CLU_049301_1_2_6"/>
<dbReference type="STRING" id="207949.RED65_09214"/>
<protein>
    <submittedName>
        <fullName evidence="6">UspA-related nucleotide-binding protein</fullName>
    </submittedName>
</protein>
<evidence type="ECO:0000256" key="4">
    <source>
        <dbReference type="ARBA" id="ARBA00037131"/>
    </source>
</evidence>
<evidence type="ECO:0000313" key="7">
    <source>
        <dbReference type="Proteomes" id="UP000004263"/>
    </source>
</evidence>
<dbReference type="RefSeq" id="WP_007016980.1">
    <property type="nucleotide sequence ID" value="NZ_CH724113.1"/>
</dbReference>
<dbReference type="OrthoDB" id="239260at2"/>
<evidence type="ECO:0000256" key="1">
    <source>
        <dbReference type="ARBA" id="ARBA00004496"/>
    </source>
</evidence>
<dbReference type="AlphaFoldDB" id="Q1N6N3"/>
<organism evidence="6 7">
    <name type="scientific">Bermanella marisrubri</name>
    <dbReference type="NCBI Taxonomy" id="207949"/>
    <lineage>
        <taxon>Bacteria</taxon>
        <taxon>Pseudomonadati</taxon>
        <taxon>Pseudomonadota</taxon>
        <taxon>Gammaproteobacteria</taxon>
        <taxon>Oceanospirillales</taxon>
        <taxon>Oceanospirillaceae</taxon>
        <taxon>Bermanella</taxon>
    </lineage>
</organism>
<reference evidence="6 7" key="1">
    <citation type="submission" date="2006-03" db="EMBL/GenBank/DDBJ databases">
        <authorList>
            <person name="Pinhassi J."/>
            <person name="Pedros-Alio C."/>
            <person name="Ferriera S."/>
            <person name="Johnson J."/>
            <person name="Kravitz S."/>
            <person name="Halpern A."/>
            <person name="Remington K."/>
            <person name="Beeson K."/>
            <person name="Tran B."/>
            <person name="Rogers Y.-H."/>
            <person name="Friedman R."/>
            <person name="Venter J.C."/>
        </authorList>
    </citation>
    <scope>NUCLEOTIDE SEQUENCE [LARGE SCALE GENOMIC DNA]</scope>
    <source>
        <strain evidence="6 7">RED65</strain>
    </source>
</reference>
<name>Q1N6N3_9GAMM</name>
<dbReference type="EMBL" id="AAQH01000001">
    <property type="protein sequence ID" value="EAT13559.1"/>
    <property type="molecule type" value="Genomic_DNA"/>
</dbReference>
<dbReference type="Gene3D" id="3.40.50.12370">
    <property type="match status" value="1"/>
</dbReference>